<dbReference type="EMBL" id="LHQR01000048">
    <property type="protein sequence ID" value="KXG49603.1"/>
    <property type="molecule type" value="Genomic_DNA"/>
</dbReference>
<organism evidence="1 2">
    <name type="scientific">Penicillium patulum</name>
    <name type="common">Penicillium griseofulvum</name>
    <dbReference type="NCBI Taxonomy" id="5078"/>
    <lineage>
        <taxon>Eukaryota</taxon>
        <taxon>Fungi</taxon>
        <taxon>Dikarya</taxon>
        <taxon>Ascomycota</taxon>
        <taxon>Pezizomycotina</taxon>
        <taxon>Eurotiomycetes</taxon>
        <taxon>Eurotiomycetidae</taxon>
        <taxon>Eurotiales</taxon>
        <taxon>Aspergillaceae</taxon>
        <taxon>Penicillium</taxon>
    </lineage>
</organism>
<comment type="caution">
    <text evidence="1">The sequence shown here is derived from an EMBL/GenBank/DDBJ whole genome shotgun (WGS) entry which is preliminary data.</text>
</comment>
<proteinExistence type="predicted"/>
<dbReference type="Proteomes" id="UP000070168">
    <property type="component" value="Unassembled WGS sequence"/>
</dbReference>
<keyword evidence="2" id="KW-1185">Reference proteome</keyword>
<accession>A0A135LKV4</accession>
<reference evidence="1 2" key="1">
    <citation type="journal article" date="2016" name="BMC Genomics">
        <title>Genome sequencing and secondary metabolism of the postharvest pathogen Penicillium griseofulvum.</title>
        <authorList>
            <person name="Banani H."/>
            <person name="Marcet-Houben M."/>
            <person name="Ballester A.R."/>
            <person name="Abbruscato P."/>
            <person name="Gonzalez-Candelas L."/>
            <person name="Gabaldon T."/>
            <person name="Spadaro D."/>
        </authorList>
    </citation>
    <scope>NUCLEOTIDE SEQUENCE [LARGE SCALE GENOMIC DNA]</scope>
    <source>
        <strain evidence="1 2">PG3</strain>
    </source>
</reference>
<dbReference type="GeneID" id="63708584"/>
<dbReference type="OrthoDB" id="5360154at2759"/>
<protein>
    <submittedName>
        <fullName evidence="1">Uncharacterized protein</fullName>
    </submittedName>
</protein>
<name>A0A135LKV4_PENPA</name>
<dbReference type="AlphaFoldDB" id="A0A135LKV4"/>
<sequence length="111" mass="11730">MSYEQEAPGWVKGDGNGNFSSEFTLPNGVRKQFNGKISSAVPEFVATLSKVSYDKEGSLSGDYNFDKALVGAATISLPLEDGVGKVHITGNLNPYLTKAYTATGSGTWSST</sequence>
<evidence type="ECO:0000313" key="1">
    <source>
        <dbReference type="EMBL" id="KXG49603.1"/>
    </source>
</evidence>
<gene>
    <name evidence="1" type="ORF">PGRI_055710</name>
</gene>
<evidence type="ECO:0000313" key="2">
    <source>
        <dbReference type="Proteomes" id="UP000070168"/>
    </source>
</evidence>
<dbReference type="RefSeq" id="XP_040648139.1">
    <property type="nucleotide sequence ID" value="XM_040793284.1"/>
</dbReference>